<sequence>MRPWPLRATHSCSSSRMSLGTRSAAGLSMARAVSWQRCAAPRLCTPQRRSRPRWNSQRPVSMRKHSMSYSMRPLESLTIPYWRPQAGAAARLPPVKMKTPLNYGTVSVAFMSSAIALTMTGNLAISPLIVTDETLKKSGHKKSCLPPCGTYPLATLCCSC</sequence>
<name>Q3T9U3_MOUSE</name>
<protein>
    <submittedName>
        <fullName evidence="1">Uncharacterized protein</fullName>
    </submittedName>
</protein>
<reference evidence="1" key="1">
    <citation type="journal article" date="1999" name="Methods Enzymol.">
        <title>High-efficiency full-length cDNA cloning.</title>
        <authorList>
            <person name="Carninci P."/>
            <person name="Hayashizaki Y."/>
        </authorList>
    </citation>
    <scope>NUCLEOTIDE SEQUENCE</scope>
    <source>
        <strain evidence="1">NOD</strain>
        <tissue evidence="1">Activated spleen</tissue>
    </source>
</reference>
<reference evidence="1" key="4">
    <citation type="journal article" date="2001" name="Nature">
        <title>Functional annotation of a full-length mouse cDNA collection.</title>
        <authorList>
            <consortium name="The RIKEN Genome Exploration Research Group Phase II Team and the FANTOM Consortium"/>
        </authorList>
    </citation>
    <scope>NUCLEOTIDE SEQUENCE</scope>
    <source>
        <strain evidence="1">NOD</strain>
        <tissue evidence="1">Activated spleen</tissue>
    </source>
</reference>
<reference evidence="1" key="6">
    <citation type="submission" date="2004-04" db="EMBL/GenBank/DDBJ databases">
        <authorList>
            <person name="Arakawa T."/>
            <person name="Carninci P."/>
            <person name="Fukuda S."/>
            <person name="Hashizume W."/>
            <person name="Hayashida K."/>
            <person name="Hori F."/>
            <person name="Iida J."/>
            <person name="Imamura K."/>
            <person name="Imotani K."/>
            <person name="Itoh M."/>
            <person name="Kanagawa S."/>
            <person name="Kawai J."/>
            <person name="Kojima M."/>
            <person name="Konno H."/>
            <person name="Murata M."/>
            <person name="Nakamura M."/>
            <person name="Ninomiya N."/>
            <person name="Nishiyori H."/>
            <person name="Nomura K."/>
            <person name="Ohno M."/>
            <person name="Sakazume N."/>
            <person name="Sano H."/>
            <person name="Sasaki D."/>
            <person name="Shibata K."/>
            <person name="Shiraki T."/>
            <person name="Tagami M."/>
            <person name="Tagami Y."/>
            <person name="Waki K."/>
            <person name="Watahiki A."/>
            <person name="Muramatsu M."/>
            <person name="Hayashizaki Y."/>
        </authorList>
    </citation>
    <scope>NUCLEOTIDE SEQUENCE</scope>
    <source>
        <strain evidence="1">NOD</strain>
        <tissue evidence="1">Activated spleen</tissue>
    </source>
</reference>
<reference evidence="1" key="8">
    <citation type="journal article" date="2005" name="Science">
        <title>Antisense Transcription in the Mammalian Transcriptome.</title>
        <authorList>
            <consortium name="RIKEN Genome Exploration Research Group and Genome Science Group (Genome Network Project Core Group) and the FANTOM Consortium"/>
        </authorList>
    </citation>
    <scope>NUCLEOTIDE SEQUENCE</scope>
    <source>
        <strain evidence="1">NOD</strain>
        <tissue evidence="1">Activated spleen</tissue>
    </source>
</reference>
<reference evidence="1" key="3">
    <citation type="journal article" date="2000" name="Genome Res.">
        <title>RIKEN integrated sequence analysis (RISA) system--384-format sequencing pipeline with 384 multicapillary sequencer.</title>
        <authorList>
            <person name="Shibata K."/>
            <person name="Itoh M."/>
            <person name="Aizawa K."/>
            <person name="Nagaoka S."/>
            <person name="Sasaki N."/>
            <person name="Carninci P."/>
            <person name="Konno H."/>
            <person name="Akiyama J."/>
            <person name="Nishi K."/>
            <person name="Kitsunai T."/>
            <person name="Tashiro H."/>
            <person name="Itoh M."/>
            <person name="Sumi N."/>
            <person name="Ishii Y."/>
            <person name="Nakamura S."/>
            <person name="Hazama M."/>
            <person name="Nishine T."/>
            <person name="Harada A."/>
            <person name="Yamamoto R."/>
            <person name="Matsumoto H."/>
            <person name="Sakaguchi S."/>
            <person name="Ikegami T."/>
            <person name="Kashiwagi K."/>
            <person name="Fujiwake S."/>
            <person name="Inoue K."/>
            <person name="Togawa Y."/>
            <person name="Izawa M."/>
            <person name="Ohara E."/>
            <person name="Watahiki M."/>
            <person name="Yoneda Y."/>
            <person name="Ishikawa T."/>
            <person name="Ozawa K."/>
            <person name="Tanaka T."/>
            <person name="Matsuura S."/>
            <person name="Kawai J."/>
            <person name="Okazaki Y."/>
            <person name="Muramatsu M."/>
            <person name="Inoue Y."/>
            <person name="Kira A."/>
            <person name="Hayashizaki Y."/>
        </authorList>
    </citation>
    <scope>NUCLEOTIDE SEQUENCE</scope>
    <source>
        <strain evidence="1">NOD</strain>
        <tissue evidence="1">Activated spleen</tissue>
    </source>
</reference>
<reference evidence="1" key="7">
    <citation type="journal article" date="2005" name="Science">
        <title>The Transcriptional Landscape of the Mammalian Genome.</title>
        <authorList>
            <consortium name="The FANTOM Consortium"/>
            <consortium name="Riken Genome Exploration Research Group and Genome Science Group (Genome Network Project Core Group)"/>
        </authorList>
    </citation>
    <scope>NUCLEOTIDE SEQUENCE</scope>
    <source>
        <strain evidence="1">NOD</strain>
        <tissue evidence="1">Activated spleen</tissue>
    </source>
</reference>
<reference evidence="1" key="2">
    <citation type="journal article" date="2000" name="Genome Res.">
        <title>Normalization and subtraction of cap-trapper-selected cDNAs to prepare full-length cDNA libraries for rapid discovery of new genes.</title>
        <authorList>
            <person name="Carninci P."/>
            <person name="Shibata Y."/>
            <person name="Hayatsu N."/>
            <person name="Sugahara Y."/>
            <person name="Shibata K."/>
            <person name="Itoh M."/>
            <person name="Konno H."/>
            <person name="Okazaki Y."/>
            <person name="Muramatsu M."/>
            <person name="Hayashizaki Y."/>
        </authorList>
    </citation>
    <scope>NUCLEOTIDE SEQUENCE</scope>
    <source>
        <strain evidence="1">NOD</strain>
        <tissue evidence="1">Activated spleen</tissue>
    </source>
</reference>
<dbReference type="AGR" id="MGI:104961"/>
<dbReference type="AlphaFoldDB" id="Q3T9U3"/>
<dbReference type="EMBL" id="AK172287">
    <property type="protein sequence ID" value="BAE42927.1"/>
    <property type="molecule type" value="mRNA"/>
</dbReference>
<evidence type="ECO:0000313" key="2">
    <source>
        <dbReference type="MGI" id="MGI:104961"/>
    </source>
</evidence>
<gene>
    <name evidence="2" type="primary">Tnfaip1</name>
</gene>
<dbReference type="MGI" id="MGI:104961">
    <property type="gene designation" value="Tnfaip1"/>
</dbReference>
<proteinExistence type="evidence at transcript level"/>
<evidence type="ECO:0000313" key="1">
    <source>
        <dbReference type="EMBL" id="BAE42927.1"/>
    </source>
</evidence>
<reference evidence="1" key="5">
    <citation type="journal article" date="2002" name="Nature">
        <title>Analysis of the mouse transcriptome based on functional annotation of 60,770 full-length cDNAs.</title>
        <authorList>
            <consortium name="The FANTOM Consortium and the RIKEN Genome Exploration Research Group Phase I and II Team"/>
        </authorList>
    </citation>
    <scope>NUCLEOTIDE SEQUENCE</scope>
    <source>
        <strain evidence="1">NOD</strain>
        <tissue evidence="1">Activated spleen</tissue>
    </source>
</reference>
<accession>Q3T9U3</accession>
<organism evidence="1">
    <name type="scientific">Mus musculus</name>
    <name type="common">Mouse</name>
    <dbReference type="NCBI Taxonomy" id="10090"/>
    <lineage>
        <taxon>Eukaryota</taxon>
        <taxon>Metazoa</taxon>
        <taxon>Chordata</taxon>
        <taxon>Craniata</taxon>
        <taxon>Vertebrata</taxon>
        <taxon>Euteleostomi</taxon>
        <taxon>Mammalia</taxon>
        <taxon>Eutheria</taxon>
        <taxon>Euarchontoglires</taxon>
        <taxon>Glires</taxon>
        <taxon>Rodentia</taxon>
        <taxon>Myomorpha</taxon>
        <taxon>Muroidea</taxon>
        <taxon>Muridae</taxon>
        <taxon>Murinae</taxon>
        <taxon>Mus</taxon>
        <taxon>Mus</taxon>
    </lineage>
</organism>